<dbReference type="Pfam" id="PF01844">
    <property type="entry name" value="HNH"/>
    <property type="match status" value="1"/>
</dbReference>
<dbReference type="Gene3D" id="1.10.30.50">
    <property type="match status" value="1"/>
</dbReference>
<dbReference type="GO" id="GO:0004519">
    <property type="term" value="F:endonuclease activity"/>
    <property type="evidence" value="ECO:0007669"/>
    <property type="project" value="UniProtKB-KW"/>
</dbReference>
<dbReference type="Proteomes" id="UP001589587">
    <property type="component" value="Unassembled WGS sequence"/>
</dbReference>
<dbReference type="InterPro" id="IPR003615">
    <property type="entry name" value="HNH_nuc"/>
</dbReference>
<dbReference type="EMBL" id="JBHMAS010000004">
    <property type="protein sequence ID" value="MFB9778858.1"/>
    <property type="molecule type" value="Genomic_DNA"/>
</dbReference>
<name>A0ABV5X8S5_9NOCA</name>
<keyword evidence="3" id="KW-1185">Reference proteome</keyword>
<keyword evidence="2" id="KW-0255">Endonuclease</keyword>
<comment type="caution">
    <text evidence="2">The sequence shown here is derived from an EMBL/GenBank/DDBJ whole genome shotgun (WGS) entry which is preliminary data.</text>
</comment>
<proteinExistence type="predicted"/>
<protein>
    <submittedName>
        <fullName evidence="2">HNH endonuclease</fullName>
    </submittedName>
</protein>
<dbReference type="InterPro" id="IPR002711">
    <property type="entry name" value="HNH"/>
</dbReference>
<evidence type="ECO:0000313" key="3">
    <source>
        <dbReference type="Proteomes" id="UP001589587"/>
    </source>
</evidence>
<evidence type="ECO:0000313" key="2">
    <source>
        <dbReference type="EMBL" id="MFB9778858.1"/>
    </source>
</evidence>
<accession>A0ABV5X8S5</accession>
<feature type="domain" description="HNH" evidence="1">
    <location>
        <begin position="23"/>
        <end position="75"/>
    </location>
</feature>
<organism evidence="2 3">
    <name type="scientific">Rhodococcus baikonurensis</name>
    <dbReference type="NCBI Taxonomy" id="172041"/>
    <lineage>
        <taxon>Bacteria</taxon>
        <taxon>Bacillati</taxon>
        <taxon>Actinomycetota</taxon>
        <taxon>Actinomycetes</taxon>
        <taxon>Mycobacteriales</taxon>
        <taxon>Nocardiaceae</taxon>
        <taxon>Rhodococcus</taxon>
        <taxon>Rhodococcus erythropolis group</taxon>
    </lineage>
</organism>
<dbReference type="CDD" id="cd00085">
    <property type="entry name" value="HNHc"/>
    <property type="match status" value="1"/>
</dbReference>
<keyword evidence="2" id="KW-0540">Nuclease</keyword>
<sequence>MGRTGGRRYRTNRARVLQGATVCYLCGQPIDQSIPAPDPMSPSAHHFVAYAAGGGDEVANLRPTHLLCNQKQGDKPTRVVNRNSREWT</sequence>
<gene>
    <name evidence="2" type="ORF">ACFFQ6_04145</name>
</gene>
<keyword evidence="2" id="KW-0378">Hydrolase</keyword>
<evidence type="ECO:0000259" key="1">
    <source>
        <dbReference type="Pfam" id="PF01844"/>
    </source>
</evidence>
<reference evidence="2 3" key="1">
    <citation type="submission" date="2024-09" db="EMBL/GenBank/DDBJ databases">
        <authorList>
            <person name="Sun Q."/>
            <person name="Mori K."/>
        </authorList>
    </citation>
    <scope>NUCLEOTIDE SEQUENCE [LARGE SCALE GENOMIC DNA]</scope>
    <source>
        <strain evidence="2 3">JCM 11411</strain>
    </source>
</reference>
<dbReference type="RefSeq" id="WP_215515787.1">
    <property type="nucleotide sequence ID" value="NZ_JBHMAS010000004.1"/>
</dbReference>